<keyword evidence="1" id="KW-1133">Transmembrane helix</keyword>
<feature type="transmembrane region" description="Helical" evidence="1">
    <location>
        <begin position="28"/>
        <end position="48"/>
    </location>
</feature>
<evidence type="ECO:0000313" key="2">
    <source>
        <dbReference type="EMBL" id="HJG30306.1"/>
    </source>
</evidence>
<reference evidence="2" key="1">
    <citation type="journal article" date="2021" name="PeerJ">
        <title>Extensive microbial diversity within the chicken gut microbiome revealed by metagenomics and culture.</title>
        <authorList>
            <person name="Gilroy R."/>
            <person name="Ravi A."/>
            <person name="Getino M."/>
            <person name="Pursley I."/>
            <person name="Horton D.L."/>
            <person name="Alikhan N.F."/>
            <person name="Baker D."/>
            <person name="Gharbi K."/>
            <person name="Hall N."/>
            <person name="Watson M."/>
            <person name="Adriaenssens E.M."/>
            <person name="Foster-Nyarko E."/>
            <person name="Jarju S."/>
            <person name="Secka A."/>
            <person name="Antonio M."/>
            <person name="Oren A."/>
            <person name="Chaudhuri R.R."/>
            <person name="La Ragione R."/>
            <person name="Hildebrand F."/>
            <person name="Pallen M.J."/>
        </authorList>
    </citation>
    <scope>NUCLEOTIDE SEQUENCE</scope>
    <source>
        <strain evidence="2">ChiGjej2B2-7701</strain>
    </source>
</reference>
<feature type="transmembrane region" description="Helical" evidence="1">
    <location>
        <begin position="136"/>
        <end position="156"/>
    </location>
</feature>
<feature type="transmembrane region" description="Helical" evidence="1">
    <location>
        <begin position="168"/>
        <end position="193"/>
    </location>
</feature>
<organism evidence="2 3">
    <name type="scientific">Collinsella ihumii</name>
    <dbReference type="NCBI Taxonomy" id="1720204"/>
    <lineage>
        <taxon>Bacteria</taxon>
        <taxon>Bacillati</taxon>
        <taxon>Actinomycetota</taxon>
        <taxon>Coriobacteriia</taxon>
        <taxon>Coriobacteriales</taxon>
        <taxon>Coriobacteriaceae</taxon>
        <taxon>Collinsella</taxon>
    </lineage>
</organism>
<sequence length="254" mass="26133">MSHMANGAFGNIRALVARDLLDAVRNPTTLMSCGAGALFTAFIGSVVATSSRLTPGEADAFAQVAVFCIAPAFAGCVIELYVMAEERERGAYVTLVEAGVTAGEIAVSKWLSAVLVTLATQIVSCLLLGLAPARAALLLGLSAVGVQPLLFAGLVAGLSAREQMSSSLLAVPLTVVALAPILAFMSGTVRAITWFWPLGPVAEILCTASGMDAIAPVSVLAGLAVVWTAAMSALAARSCRRFARDLAAERNRLV</sequence>
<keyword evidence="1" id="KW-0472">Membrane</keyword>
<dbReference type="AlphaFoldDB" id="A0A921IP15"/>
<keyword evidence="1" id="KW-0812">Transmembrane</keyword>
<evidence type="ECO:0000313" key="3">
    <source>
        <dbReference type="Proteomes" id="UP000746751"/>
    </source>
</evidence>
<gene>
    <name evidence="2" type="ORF">K8U80_02800</name>
</gene>
<dbReference type="EMBL" id="DYVF01000021">
    <property type="protein sequence ID" value="HJG30306.1"/>
    <property type="molecule type" value="Genomic_DNA"/>
</dbReference>
<evidence type="ECO:0000256" key="1">
    <source>
        <dbReference type="SAM" id="Phobius"/>
    </source>
</evidence>
<feature type="transmembrane region" description="Helical" evidence="1">
    <location>
        <begin position="60"/>
        <end position="82"/>
    </location>
</feature>
<reference evidence="2" key="2">
    <citation type="submission" date="2021-09" db="EMBL/GenBank/DDBJ databases">
        <authorList>
            <person name="Gilroy R."/>
        </authorList>
    </citation>
    <scope>NUCLEOTIDE SEQUENCE</scope>
    <source>
        <strain evidence="2">ChiGjej2B2-7701</strain>
    </source>
</reference>
<feature type="transmembrane region" description="Helical" evidence="1">
    <location>
        <begin position="110"/>
        <end position="130"/>
    </location>
</feature>
<feature type="transmembrane region" description="Helical" evidence="1">
    <location>
        <begin position="213"/>
        <end position="236"/>
    </location>
</feature>
<proteinExistence type="predicted"/>
<name>A0A921IP15_9ACTN</name>
<comment type="caution">
    <text evidence="2">The sequence shown here is derived from an EMBL/GenBank/DDBJ whole genome shotgun (WGS) entry which is preliminary data.</text>
</comment>
<accession>A0A921IP15</accession>
<dbReference type="Proteomes" id="UP000746751">
    <property type="component" value="Unassembled WGS sequence"/>
</dbReference>
<protein>
    <submittedName>
        <fullName evidence="2">ABC transporter permease</fullName>
    </submittedName>
</protein>